<keyword evidence="3 5" id="KW-0378">Hydrolase</keyword>
<dbReference type="Gene3D" id="3.90.226.10">
    <property type="entry name" value="2-enoyl-CoA Hydratase, Chain A, domain 1"/>
    <property type="match status" value="1"/>
</dbReference>
<evidence type="ECO:0000256" key="5">
    <source>
        <dbReference type="RuleBase" id="RU004404"/>
    </source>
</evidence>
<dbReference type="NCBIfam" id="TIGR00225">
    <property type="entry name" value="prc"/>
    <property type="match status" value="1"/>
</dbReference>
<accession>A0ABS8EJQ7</accession>
<dbReference type="Pfam" id="PF17804">
    <property type="entry name" value="TSP_NTD"/>
    <property type="match status" value="1"/>
</dbReference>
<sequence length="705" mass="81481">MKGNYKFLLLALLIAFASCSFTTKKVEEDPQKDKILIELITNILRQGHIAPQDINDDFSKRVFDDYIEQLDPLKRYFYKSDIKEFEVYRTQLDDQFKSSDLTFFDLTNARYLQRIEESKPVIEAILSKPFDYSIDETYEVNNDKIDFVKNKRELKERWRQQLKFSTIANYDEAIDNNETLDENKTEKELEIEARETTSLSFDQLYSNIGDMIRKDWFSIYINAILAEYDPHTSYFAPEARERFTTEMEGKFEGIGARLQKQLNVISVSEVISGGPAWRLNELQAGDQILKVRQENEEEAVNIVGMRLEDAIKFIKGPKGTKVILTLKKEDGSIEDIEITRDVVVLEESYVKSASVNKDGKNYGVINLPRFYDNWNKDNRENCAIDVKKEIERFKEEEAEGLIIDLRNNGGGSLAAVVDLAGLFIKDGPIVQVKTTGQPKQVLSDTDSSLIWDGPLVILVNELSASASEILAAAMQDYKRAIIIGSEQTYGKGTVQNALPLNRFVRNSSVGELGALHFTTDMYYRIDGGSTQLEGVKSDIVVPDRFKYRGFGERTYDNPLPWNKIDAADYEVWENYYDYDNAIEKSKQRMANNEQIKLIDEYAKWVNDVREDNEYSLNYDAYRKRLELNEEDAKRFEKINDYKTDLTYKSLPYELELTAIDSVLKQKRERWHVSLSKDVYVEEALNVLKDLRLSYSIKNDVANIKN</sequence>
<evidence type="ECO:0000313" key="9">
    <source>
        <dbReference type="Proteomes" id="UP000778797"/>
    </source>
</evidence>
<protein>
    <submittedName>
        <fullName evidence="8">Carboxy terminal-processing peptidase</fullName>
    </submittedName>
</protein>
<dbReference type="InterPro" id="IPR036034">
    <property type="entry name" value="PDZ_sf"/>
</dbReference>
<dbReference type="InterPro" id="IPR001478">
    <property type="entry name" value="PDZ"/>
</dbReference>
<evidence type="ECO:0000256" key="6">
    <source>
        <dbReference type="SAM" id="SignalP"/>
    </source>
</evidence>
<reference evidence="8" key="1">
    <citation type="submission" date="2021-03" db="EMBL/GenBank/DDBJ databases">
        <authorList>
            <person name="Ping X."/>
        </authorList>
    </citation>
    <scope>NUCLEOTIDE SEQUENCE</scope>
    <source>
        <strain evidence="8">E313</strain>
    </source>
</reference>
<dbReference type="Gene3D" id="2.30.42.10">
    <property type="match status" value="1"/>
</dbReference>
<dbReference type="PANTHER" id="PTHR32060">
    <property type="entry name" value="TAIL-SPECIFIC PROTEASE"/>
    <property type="match status" value="1"/>
</dbReference>
<comment type="similarity">
    <text evidence="1 5">Belongs to the peptidase S41A family.</text>
</comment>
<dbReference type="Pfam" id="PF11818">
    <property type="entry name" value="DUF3340"/>
    <property type="match status" value="1"/>
</dbReference>
<evidence type="ECO:0000256" key="2">
    <source>
        <dbReference type="ARBA" id="ARBA00022670"/>
    </source>
</evidence>
<dbReference type="InterPro" id="IPR005151">
    <property type="entry name" value="Tail-specific_protease"/>
</dbReference>
<evidence type="ECO:0000259" key="7">
    <source>
        <dbReference type="PROSITE" id="PS50106"/>
    </source>
</evidence>
<dbReference type="PROSITE" id="PS51257">
    <property type="entry name" value="PROKAR_LIPOPROTEIN"/>
    <property type="match status" value="1"/>
</dbReference>
<evidence type="ECO:0000256" key="4">
    <source>
        <dbReference type="ARBA" id="ARBA00022825"/>
    </source>
</evidence>
<feature type="signal peptide" evidence="6">
    <location>
        <begin position="1"/>
        <end position="17"/>
    </location>
</feature>
<dbReference type="CDD" id="cd06782">
    <property type="entry name" value="cpPDZ_CPP-like"/>
    <property type="match status" value="1"/>
</dbReference>
<keyword evidence="2 5" id="KW-0645">Protease</keyword>
<comment type="caution">
    <text evidence="8">The sequence shown here is derived from an EMBL/GenBank/DDBJ whole genome shotgun (WGS) entry which is preliminary data.</text>
</comment>
<dbReference type="InterPro" id="IPR040573">
    <property type="entry name" value="TSP_N"/>
</dbReference>
<dbReference type="SMART" id="SM00245">
    <property type="entry name" value="TSPc"/>
    <property type="match status" value="1"/>
</dbReference>
<evidence type="ECO:0000313" key="8">
    <source>
        <dbReference type="EMBL" id="MCC1483191.1"/>
    </source>
</evidence>
<dbReference type="PANTHER" id="PTHR32060:SF22">
    <property type="entry name" value="CARBOXYL-TERMINAL-PROCESSING PEPTIDASE 3, CHLOROPLASTIC"/>
    <property type="match status" value="1"/>
</dbReference>
<keyword evidence="6" id="KW-0732">Signal</keyword>
<feature type="domain" description="PDZ" evidence="7">
    <location>
        <begin position="244"/>
        <end position="329"/>
    </location>
</feature>
<dbReference type="Proteomes" id="UP000778797">
    <property type="component" value="Unassembled WGS sequence"/>
</dbReference>
<dbReference type="SUPFAM" id="SSF50156">
    <property type="entry name" value="PDZ domain-like"/>
    <property type="match status" value="1"/>
</dbReference>
<dbReference type="RefSeq" id="WP_227475614.1">
    <property type="nucleotide sequence ID" value="NZ_JAFMPT010000001.1"/>
</dbReference>
<dbReference type="PROSITE" id="PS50106">
    <property type="entry name" value="PDZ"/>
    <property type="match status" value="1"/>
</dbReference>
<name>A0ABS8EJQ7_9FLAO</name>
<dbReference type="EMBL" id="JAFMPT010000001">
    <property type="protein sequence ID" value="MCC1483191.1"/>
    <property type="molecule type" value="Genomic_DNA"/>
</dbReference>
<reference evidence="8" key="2">
    <citation type="submission" date="2021-10" db="EMBL/GenBank/DDBJ databases">
        <title>Genome of Winogradskyella sp. E313.</title>
        <authorList>
            <person name="Zhou Y."/>
        </authorList>
    </citation>
    <scope>NUCLEOTIDE SEQUENCE</scope>
    <source>
        <strain evidence="8">E313</strain>
    </source>
</reference>
<feature type="chain" id="PRO_5046701367" evidence="6">
    <location>
        <begin position="18"/>
        <end position="705"/>
    </location>
</feature>
<dbReference type="Pfam" id="PF03572">
    <property type="entry name" value="Peptidase_S41"/>
    <property type="match status" value="1"/>
</dbReference>
<evidence type="ECO:0000256" key="1">
    <source>
        <dbReference type="ARBA" id="ARBA00009179"/>
    </source>
</evidence>
<keyword evidence="9" id="KW-1185">Reference proteome</keyword>
<dbReference type="InterPro" id="IPR020992">
    <property type="entry name" value="Tail_Prtase_C"/>
</dbReference>
<dbReference type="SMART" id="SM00228">
    <property type="entry name" value="PDZ"/>
    <property type="match status" value="1"/>
</dbReference>
<dbReference type="SUPFAM" id="SSF52096">
    <property type="entry name" value="ClpP/crotonase"/>
    <property type="match status" value="1"/>
</dbReference>
<evidence type="ECO:0000256" key="3">
    <source>
        <dbReference type="ARBA" id="ARBA00022801"/>
    </source>
</evidence>
<organism evidence="8 9">
    <name type="scientific">Winogradskyella immobilis</name>
    <dbReference type="NCBI Taxonomy" id="2816852"/>
    <lineage>
        <taxon>Bacteria</taxon>
        <taxon>Pseudomonadati</taxon>
        <taxon>Bacteroidota</taxon>
        <taxon>Flavobacteriia</taxon>
        <taxon>Flavobacteriales</taxon>
        <taxon>Flavobacteriaceae</taxon>
        <taxon>Winogradskyella</taxon>
    </lineage>
</organism>
<gene>
    <name evidence="8" type="ORF">J1C55_01195</name>
</gene>
<proteinExistence type="inferred from homology"/>
<dbReference type="CDD" id="cd07560">
    <property type="entry name" value="Peptidase_S41_CPP"/>
    <property type="match status" value="1"/>
</dbReference>
<dbReference type="InterPro" id="IPR029045">
    <property type="entry name" value="ClpP/crotonase-like_dom_sf"/>
</dbReference>
<dbReference type="InterPro" id="IPR004447">
    <property type="entry name" value="Peptidase_S41A"/>
</dbReference>
<keyword evidence="4 5" id="KW-0720">Serine protease</keyword>
<dbReference type="Pfam" id="PF00595">
    <property type="entry name" value="PDZ"/>
    <property type="match status" value="1"/>
</dbReference>